<dbReference type="InterPro" id="IPR000489">
    <property type="entry name" value="Pterin-binding_dom"/>
</dbReference>
<accession>B3E690</accession>
<evidence type="ECO:0000256" key="1">
    <source>
        <dbReference type="ARBA" id="ARBA00000012"/>
    </source>
</evidence>
<keyword evidence="9" id="KW-0460">Magnesium</keyword>
<dbReference type="FunFam" id="3.20.20.20:FF:000006">
    <property type="entry name" value="Dihydropteroate synthase"/>
    <property type="match status" value="1"/>
</dbReference>
<keyword evidence="14" id="KW-1185">Reference proteome</keyword>
<evidence type="ECO:0000313" key="14">
    <source>
        <dbReference type="Proteomes" id="UP000002420"/>
    </source>
</evidence>
<dbReference type="PANTHER" id="PTHR20941:SF1">
    <property type="entry name" value="FOLIC ACID SYNTHESIS PROTEIN FOL1"/>
    <property type="match status" value="1"/>
</dbReference>
<evidence type="ECO:0000256" key="5">
    <source>
        <dbReference type="ARBA" id="ARBA00012458"/>
    </source>
</evidence>
<dbReference type="GO" id="GO:0004156">
    <property type="term" value="F:dihydropteroate synthase activity"/>
    <property type="evidence" value="ECO:0007669"/>
    <property type="project" value="UniProtKB-EC"/>
</dbReference>
<comment type="pathway">
    <text evidence="3">Cofactor biosynthesis; tetrahydrofolate biosynthesis; 7,8-dihydrofolate from 2-amino-4-hydroxy-6-hydroxymethyl-7,8-dihydropteridine diphosphate and 4-aminobenzoate: step 1/2.</text>
</comment>
<dbReference type="HOGENOM" id="CLU_008023_1_0_7"/>
<dbReference type="EC" id="2.5.1.15" evidence="5"/>
<evidence type="ECO:0000256" key="10">
    <source>
        <dbReference type="ARBA" id="ARBA00022909"/>
    </source>
</evidence>
<evidence type="ECO:0000256" key="4">
    <source>
        <dbReference type="ARBA" id="ARBA00009503"/>
    </source>
</evidence>
<dbReference type="Gene3D" id="3.20.20.20">
    <property type="entry name" value="Dihydropteroate synthase-like"/>
    <property type="match status" value="1"/>
</dbReference>
<dbReference type="InterPro" id="IPR045031">
    <property type="entry name" value="DHP_synth-like"/>
</dbReference>
<evidence type="ECO:0000256" key="3">
    <source>
        <dbReference type="ARBA" id="ARBA00004763"/>
    </source>
</evidence>
<dbReference type="PANTHER" id="PTHR20941">
    <property type="entry name" value="FOLATE SYNTHESIS PROTEINS"/>
    <property type="match status" value="1"/>
</dbReference>
<dbReference type="eggNOG" id="COG0294">
    <property type="taxonomic scope" value="Bacteria"/>
</dbReference>
<keyword evidence="7 13" id="KW-0808">Transferase</keyword>
<dbReference type="KEGG" id="glo:Glov_2523"/>
<dbReference type="PROSITE" id="PS00792">
    <property type="entry name" value="DHPS_1"/>
    <property type="match status" value="1"/>
</dbReference>
<dbReference type="InterPro" id="IPR011005">
    <property type="entry name" value="Dihydropteroate_synth-like_sf"/>
</dbReference>
<keyword evidence="8" id="KW-0479">Metal-binding</keyword>
<dbReference type="GO" id="GO:0046656">
    <property type="term" value="P:folic acid biosynthetic process"/>
    <property type="evidence" value="ECO:0007669"/>
    <property type="project" value="UniProtKB-KW"/>
</dbReference>
<dbReference type="EMBL" id="CP001089">
    <property type="protein sequence ID" value="ACD96237.1"/>
    <property type="molecule type" value="Genomic_DNA"/>
</dbReference>
<evidence type="ECO:0000256" key="9">
    <source>
        <dbReference type="ARBA" id="ARBA00022842"/>
    </source>
</evidence>
<proteinExistence type="inferred from homology"/>
<organism evidence="13 14">
    <name type="scientific">Trichlorobacter lovleyi (strain ATCC BAA-1151 / DSM 17278 / SZ)</name>
    <name type="common">Geobacter lovleyi</name>
    <dbReference type="NCBI Taxonomy" id="398767"/>
    <lineage>
        <taxon>Bacteria</taxon>
        <taxon>Pseudomonadati</taxon>
        <taxon>Thermodesulfobacteriota</taxon>
        <taxon>Desulfuromonadia</taxon>
        <taxon>Geobacterales</taxon>
        <taxon>Geobacteraceae</taxon>
        <taxon>Trichlorobacter</taxon>
    </lineage>
</organism>
<evidence type="ECO:0000256" key="11">
    <source>
        <dbReference type="ARBA" id="ARBA00030193"/>
    </source>
</evidence>
<comment type="similarity">
    <text evidence="4">Belongs to the DHPS family.</text>
</comment>
<dbReference type="GO" id="GO:0046654">
    <property type="term" value="P:tetrahydrofolate biosynthetic process"/>
    <property type="evidence" value="ECO:0007669"/>
    <property type="project" value="TreeGrafter"/>
</dbReference>
<name>B3E690_TRIL1</name>
<evidence type="ECO:0000259" key="12">
    <source>
        <dbReference type="PROSITE" id="PS50972"/>
    </source>
</evidence>
<comment type="cofactor">
    <cofactor evidence="2">
        <name>Mg(2+)</name>
        <dbReference type="ChEBI" id="CHEBI:18420"/>
    </cofactor>
</comment>
<dbReference type="Pfam" id="PF00809">
    <property type="entry name" value="Pterin_bind"/>
    <property type="match status" value="1"/>
</dbReference>
<comment type="catalytic activity">
    <reaction evidence="1">
        <text>(7,8-dihydropterin-6-yl)methyl diphosphate + 4-aminobenzoate = 7,8-dihydropteroate + diphosphate</text>
        <dbReference type="Rhea" id="RHEA:19949"/>
        <dbReference type="ChEBI" id="CHEBI:17836"/>
        <dbReference type="ChEBI" id="CHEBI:17839"/>
        <dbReference type="ChEBI" id="CHEBI:33019"/>
        <dbReference type="ChEBI" id="CHEBI:72950"/>
        <dbReference type="EC" id="2.5.1.15"/>
    </reaction>
</comment>
<feature type="domain" description="Pterin-binding" evidence="12">
    <location>
        <begin position="151"/>
        <end position="405"/>
    </location>
</feature>
<evidence type="ECO:0000256" key="8">
    <source>
        <dbReference type="ARBA" id="ARBA00022723"/>
    </source>
</evidence>
<gene>
    <name evidence="13" type="ordered locus">Glov_2523</name>
</gene>
<sequence length="413" mass="43544">MTDTQGPGAQTAGRVSFVRALSLTSPAAAQKELERIGVDPAGIVRMLPKLEQQALLVPQVRAAAANILKQEMLSLGGDAAVARGTVACSVSSTDVLLIGTRKQLLLLCSKLAGQPFGLKALALEIAAFLKTVQHPPACWQTSRRQLSLERPLIMGILNVTPDSFSDGGCYATIEKAVERALQLEAEGADLLDIGGESTRPGAPLISAEHELSRVLPVIEALANRLTIPISIDTWKSSVAEACLSAGAEIINDISGLNFDPDLAAVVARHQAGLVVMHTRGTPQQMQQDTGYADLLGEVAASLLQSAATARAAGITQAQICLDPGIGFAKDLHGNLELLRRLPELAKLGYPLLVGTSRKAFIGRVLQREVAADRLFGTAATVAHAVTSGARIVRVHDVQAMRDVALMAHAINTR</sequence>
<evidence type="ECO:0000256" key="6">
    <source>
        <dbReference type="ARBA" id="ARBA00016919"/>
    </source>
</evidence>
<dbReference type="InterPro" id="IPR006390">
    <property type="entry name" value="DHP_synth_dom"/>
</dbReference>
<dbReference type="PROSITE" id="PS50972">
    <property type="entry name" value="PTERIN_BINDING"/>
    <property type="match status" value="1"/>
</dbReference>
<dbReference type="AlphaFoldDB" id="B3E690"/>
<dbReference type="SUPFAM" id="SSF51717">
    <property type="entry name" value="Dihydropteroate synthetase-like"/>
    <property type="match status" value="1"/>
</dbReference>
<evidence type="ECO:0000256" key="7">
    <source>
        <dbReference type="ARBA" id="ARBA00022679"/>
    </source>
</evidence>
<dbReference type="GO" id="GO:0005829">
    <property type="term" value="C:cytosol"/>
    <property type="evidence" value="ECO:0007669"/>
    <property type="project" value="TreeGrafter"/>
</dbReference>
<protein>
    <recommendedName>
        <fullName evidence="6">Dihydropteroate synthase</fullName>
        <ecNumber evidence="5">2.5.1.15</ecNumber>
    </recommendedName>
    <alternativeName>
        <fullName evidence="11">Dihydropteroate pyrophosphorylase</fullName>
    </alternativeName>
</protein>
<keyword evidence="10" id="KW-0289">Folate biosynthesis</keyword>
<dbReference type="STRING" id="398767.Glov_2523"/>
<dbReference type="NCBIfam" id="TIGR01496">
    <property type="entry name" value="DHPS"/>
    <property type="match status" value="1"/>
</dbReference>
<reference evidence="13 14" key="1">
    <citation type="submission" date="2008-05" db="EMBL/GenBank/DDBJ databases">
        <title>Complete sequence of chromosome of Geobacter lovleyi SZ.</title>
        <authorList>
            <consortium name="US DOE Joint Genome Institute"/>
            <person name="Lucas S."/>
            <person name="Copeland A."/>
            <person name="Lapidus A."/>
            <person name="Glavina del Rio T."/>
            <person name="Dalin E."/>
            <person name="Tice H."/>
            <person name="Bruce D."/>
            <person name="Goodwin L."/>
            <person name="Pitluck S."/>
            <person name="Chertkov O."/>
            <person name="Meincke L."/>
            <person name="Brettin T."/>
            <person name="Detter J.C."/>
            <person name="Han C."/>
            <person name="Tapia R."/>
            <person name="Kuske C.R."/>
            <person name="Schmutz J."/>
            <person name="Larimer F."/>
            <person name="Land M."/>
            <person name="Hauser L."/>
            <person name="Kyrpides N."/>
            <person name="Mikhailova N."/>
            <person name="Sung Y."/>
            <person name="Fletcher K.E."/>
            <person name="Ritalahti K.M."/>
            <person name="Loeffler F.E."/>
            <person name="Richardson P."/>
        </authorList>
    </citation>
    <scope>NUCLEOTIDE SEQUENCE [LARGE SCALE GENOMIC DNA]</scope>
    <source>
        <strain evidence="14">ATCC BAA-1151 / DSM 17278 / SZ</strain>
    </source>
</reference>
<evidence type="ECO:0000313" key="13">
    <source>
        <dbReference type="EMBL" id="ACD96237.1"/>
    </source>
</evidence>
<dbReference type="PROSITE" id="PS00793">
    <property type="entry name" value="DHPS_2"/>
    <property type="match status" value="1"/>
</dbReference>
<dbReference type="CDD" id="cd00739">
    <property type="entry name" value="DHPS"/>
    <property type="match status" value="1"/>
</dbReference>
<dbReference type="GO" id="GO:0046872">
    <property type="term" value="F:metal ion binding"/>
    <property type="evidence" value="ECO:0007669"/>
    <property type="project" value="UniProtKB-KW"/>
</dbReference>
<evidence type="ECO:0000256" key="2">
    <source>
        <dbReference type="ARBA" id="ARBA00001946"/>
    </source>
</evidence>
<dbReference type="Proteomes" id="UP000002420">
    <property type="component" value="Chromosome"/>
</dbReference>